<organism evidence="3 4">
    <name type="scientific">Auricularia subglabra (strain TFB-10046 / SS5)</name>
    <name type="common">White-rot fungus</name>
    <name type="synonym">Auricularia delicata (strain TFB10046)</name>
    <dbReference type="NCBI Taxonomy" id="717982"/>
    <lineage>
        <taxon>Eukaryota</taxon>
        <taxon>Fungi</taxon>
        <taxon>Dikarya</taxon>
        <taxon>Basidiomycota</taxon>
        <taxon>Agaricomycotina</taxon>
        <taxon>Agaricomycetes</taxon>
        <taxon>Auriculariales</taxon>
        <taxon>Auriculariaceae</taxon>
        <taxon>Auricularia</taxon>
    </lineage>
</organism>
<dbReference type="CDD" id="cd00475">
    <property type="entry name" value="Cis_IPPS"/>
    <property type="match status" value="1"/>
</dbReference>
<dbReference type="OrthoDB" id="4173905at2759"/>
<dbReference type="GO" id="GO:0016094">
    <property type="term" value="P:polyprenol biosynthetic process"/>
    <property type="evidence" value="ECO:0007669"/>
    <property type="project" value="TreeGrafter"/>
</dbReference>
<dbReference type="Proteomes" id="UP000006514">
    <property type="component" value="Unassembled WGS sequence"/>
</dbReference>
<sequence>VACIMDGNRRYARSQQAPVGVGHAKGAVVAVRLLGWWLDYLAYQPAGPRVLTLWAFSSDNFKRSNDEVQILFELMTAEFKALAFSPLVHLFRMRVRVIGSRTHFPAAFIQAIDLLESSTASYSDLHLQLAVGYGGRDEVVESVQRVLESGEAVTACAITRESYCSRNGVPPVDLMLRTSERRTSGFFLWDTQCAELHFVDKLWPELSQLDWLRALESFAQREQRCGK</sequence>
<evidence type="ECO:0000256" key="2">
    <source>
        <dbReference type="RuleBase" id="RU363018"/>
    </source>
</evidence>
<dbReference type="EMBL" id="JH687855">
    <property type="protein sequence ID" value="EJD36704.1"/>
    <property type="molecule type" value="Genomic_DNA"/>
</dbReference>
<evidence type="ECO:0000313" key="4">
    <source>
        <dbReference type="Proteomes" id="UP000006514"/>
    </source>
</evidence>
<proteinExistence type="inferred from homology"/>
<dbReference type="InterPro" id="IPR036424">
    <property type="entry name" value="UPP_synth-like_sf"/>
</dbReference>
<evidence type="ECO:0000256" key="1">
    <source>
        <dbReference type="ARBA" id="ARBA00022679"/>
    </source>
</evidence>
<name>J0CZ38_AURST</name>
<evidence type="ECO:0000313" key="3">
    <source>
        <dbReference type="EMBL" id="EJD36704.1"/>
    </source>
</evidence>
<dbReference type="OMA" id="HALKARH"/>
<gene>
    <name evidence="3" type="ORF">AURDEDRAFT_73945</name>
</gene>
<dbReference type="SUPFAM" id="SSF64005">
    <property type="entry name" value="Undecaprenyl diphosphate synthase"/>
    <property type="match status" value="1"/>
</dbReference>
<protein>
    <recommendedName>
        <fullName evidence="2">Alkyl transferase</fullName>
        <ecNumber evidence="2">2.5.1.-</ecNumber>
    </recommendedName>
</protein>
<keyword evidence="1 2" id="KW-0808">Transferase</keyword>
<accession>J0CZ38</accession>
<dbReference type="InParanoid" id="J0CZ38"/>
<dbReference type="AlphaFoldDB" id="J0CZ38"/>
<feature type="non-terminal residue" evidence="3">
    <location>
        <position position="1"/>
    </location>
</feature>
<dbReference type="GO" id="GO:0005783">
    <property type="term" value="C:endoplasmic reticulum"/>
    <property type="evidence" value="ECO:0007669"/>
    <property type="project" value="TreeGrafter"/>
</dbReference>
<dbReference type="FunCoup" id="J0CZ38">
    <property type="interactions" value="77"/>
</dbReference>
<dbReference type="KEGG" id="adl:AURDEDRAFT_73945"/>
<dbReference type="InterPro" id="IPR018520">
    <property type="entry name" value="UPP_synth-like_CS"/>
</dbReference>
<dbReference type="EC" id="2.5.1.-" evidence="2"/>
<dbReference type="NCBIfam" id="TIGR00055">
    <property type="entry name" value="uppS"/>
    <property type="match status" value="1"/>
</dbReference>
<dbReference type="Pfam" id="PF01255">
    <property type="entry name" value="Prenyltransf"/>
    <property type="match status" value="1"/>
</dbReference>
<dbReference type="eggNOG" id="KOG1602">
    <property type="taxonomic scope" value="Eukaryota"/>
</dbReference>
<comment type="similarity">
    <text evidence="2">Belongs to the UPP synthase family.</text>
</comment>
<dbReference type="InterPro" id="IPR001441">
    <property type="entry name" value="UPP_synth-like"/>
</dbReference>
<dbReference type="PROSITE" id="PS01066">
    <property type="entry name" value="UPP_SYNTHASE"/>
    <property type="match status" value="1"/>
</dbReference>
<dbReference type="PANTHER" id="PTHR10291:SF44">
    <property type="entry name" value="ER-BOUND OXYGENASE MPAB_MPAB'_RUBBER OXYGENASE CATALYTIC DOMAIN-CONTAINING PROTEIN"/>
    <property type="match status" value="1"/>
</dbReference>
<dbReference type="PANTHER" id="PTHR10291">
    <property type="entry name" value="DEHYDRODOLICHYL DIPHOSPHATE SYNTHASE FAMILY MEMBER"/>
    <property type="match status" value="1"/>
</dbReference>
<dbReference type="Gene3D" id="3.40.1180.10">
    <property type="entry name" value="Decaprenyl diphosphate synthase-like"/>
    <property type="match status" value="1"/>
</dbReference>
<reference evidence="4" key="1">
    <citation type="journal article" date="2012" name="Science">
        <title>The Paleozoic origin of enzymatic lignin decomposition reconstructed from 31 fungal genomes.</title>
        <authorList>
            <person name="Floudas D."/>
            <person name="Binder M."/>
            <person name="Riley R."/>
            <person name="Barry K."/>
            <person name="Blanchette R.A."/>
            <person name="Henrissat B."/>
            <person name="Martinez A.T."/>
            <person name="Otillar R."/>
            <person name="Spatafora J.W."/>
            <person name="Yadav J.S."/>
            <person name="Aerts A."/>
            <person name="Benoit I."/>
            <person name="Boyd A."/>
            <person name="Carlson A."/>
            <person name="Copeland A."/>
            <person name="Coutinho P.M."/>
            <person name="de Vries R.P."/>
            <person name="Ferreira P."/>
            <person name="Findley K."/>
            <person name="Foster B."/>
            <person name="Gaskell J."/>
            <person name="Glotzer D."/>
            <person name="Gorecki P."/>
            <person name="Heitman J."/>
            <person name="Hesse C."/>
            <person name="Hori C."/>
            <person name="Igarashi K."/>
            <person name="Jurgens J.A."/>
            <person name="Kallen N."/>
            <person name="Kersten P."/>
            <person name="Kohler A."/>
            <person name="Kuees U."/>
            <person name="Kumar T.K.A."/>
            <person name="Kuo A."/>
            <person name="LaButti K."/>
            <person name="Larrondo L.F."/>
            <person name="Lindquist E."/>
            <person name="Ling A."/>
            <person name="Lombard V."/>
            <person name="Lucas S."/>
            <person name="Lundell T."/>
            <person name="Martin R."/>
            <person name="McLaughlin D.J."/>
            <person name="Morgenstern I."/>
            <person name="Morin E."/>
            <person name="Murat C."/>
            <person name="Nagy L.G."/>
            <person name="Nolan M."/>
            <person name="Ohm R.A."/>
            <person name="Patyshakuliyeva A."/>
            <person name="Rokas A."/>
            <person name="Ruiz-Duenas F.J."/>
            <person name="Sabat G."/>
            <person name="Salamov A."/>
            <person name="Samejima M."/>
            <person name="Schmutz J."/>
            <person name="Slot J.C."/>
            <person name="St John F."/>
            <person name="Stenlid J."/>
            <person name="Sun H."/>
            <person name="Sun S."/>
            <person name="Syed K."/>
            <person name="Tsang A."/>
            <person name="Wiebenga A."/>
            <person name="Young D."/>
            <person name="Pisabarro A."/>
            <person name="Eastwood D.C."/>
            <person name="Martin F."/>
            <person name="Cullen D."/>
            <person name="Grigoriev I.V."/>
            <person name="Hibbett D.S."/>
        </authorList>
    </citation>
    <scope>NUCLEOTIDE SEQUENCE [LARGE SCALE GENOMIC DNA]</scope>
    <source>
        <strain evidence="4">TFB10046</strain>
    </source>
</reference>
<dbReference type="GO" id="GO:0045547">
    <property type="term" value="F:ditrans,polycis-polyprenyl diphosphate synthase [(2E,6E)-farnesyl diphosphate specific] activity"/>
    <property type="evidence" value="ECO:0007669"/>
    <property type="project" value="TreeGrafter"/>
</dbReference>
<keyword evidence="4" id="KW-1185">Reference proteome</keyword>